<evidence type="ECO:0000313" key="4">
    <source>
        <dbReference type="Proteomes" id="UP000278792"/>
    </source>
</evidence>
<dbReference type="InterPro" id="IPR020010">
    <property type="entry name" value="CHP03503"/>
</dbReference>
<gene>
    <name evidence="3" type="ORF">EGH82_07540</name>
</gene>
<name>A0A3N3E2C2_9VIBR</name>
<evidence type="ECO:0000256" key="1">
    <source>
        <dbReference type="SAM" id="Phobius"/>
    </source>
</evidence>
<keyword evidence="1" id="KW-0472">Membrane</keyword>
<evidence type="ECO:0000256" key="2">
    <source>
        <dbReference type="SAM" id="SignalP"/>
    </source>
</evidence>
<organism evidence="3 4">
    <name type="scientific">Vibrio ponticus</name>
    <dbReference type="NCBI Taxonomy" id="265668"/>
    <lineage>
        <taxon>Bacteria</taxon>
        <taxon>Pseudomonadati</taxon>
        <taxon>Pseudomonadota</taxon>
        <taxon>Gammaproteobacteria</taxon>
        <taxon>Vibrionales</taxon>
        <taxon>Vibrionaceae</taxon>
        <taxon>Vibrio</taxon>
    </lineage>
</organism>
<dbReference type="AlphaFoldDB" id="A0A3N3E2C2"/>
<proteinExistence type="predicted"/>
<comment type="caution">
    <text evidence="3">The sequence shown here is derived from an EMBL/GenBank/DDBJ whole genome shotgun (WGS) entry which is preliminary data.</text>
</comment>
<dbReference type="Proteomes" id="UP000278792">
    <property type="component" value="Unassembled WGS sequence"/>
</dbReference>
<dbReference type="RefSeq" id="WP_123781503.1">
    <property type="nucleotide sequence ID" value="NZ_RKIK01000015.1"/>
</dbReference>
<keyword evidence="2" id="KW-0732">Signal</keyword>
<reference evidence="3 4" key="1">
    <citation type="submission" date="2018-11" db="EMBL/GenBank/DDBJ databases">
        <title>Vibrio ponticus strain CAIM 1751 pathogenic for the snapper Lutjanus guttatus.</title>
        <authorList>
            <person name="Soto-Rodriguez S."/>
            <person name="Lozano-Olvera R."/>
            <person name="Gomez-Gil B."/>
        </authorList>
    </citation>
    <scope>NUCLEOTIDE SEQUENCE [LARGE SCALE GENOMIC DNA]</scope>
    <source>
        <strain evidence="3 4">CAIM 1751</strain>
    </source>
</reference>
<evidence type="ECO:0000313" key="3">
    <source>
        <dbReference type="EMBL" id="ROV60873.1"/>
    </source>
</evidence>
<keyword evidence="1" id="KW-0812">Transmembrane</keyword>
<feature type="signal peptide" evidence="2">
    <location>
        <begin position="1"/>
        <end position="19"/>
    </location>
</feature>
<feature type="transmembrane region" description="Helical" evidence="1">
    <location>
        <begin position="381"/>
        <end position="402"/>
    </location>
</feature>
<dbReference type="NCBIfam" id="NF041940">
    <property type="entry name" value="choice_anch_X"/>
    <property type="match status" value="1"/>
</dbReference>
<accession>A0A3N3E2C2</accession>
<dbReference type="EMBL" id="RKIK01000015">
    <property type="protein sequence ID" value="ROV60873.1"/>
    <property type="molecule type" value="Genomic_DNA"/>
</dbReference>
<keyword evidence="1" id="KW-1133">Transmembrane helix</keyword>
<sequence>MLRIGLALIGLLVSAFCFAAGQTSVPESSMSLLDNRFRVDPTIKQITFVIYRAEGSNAVVLVRPDGRKYYSHRHPDNVRWYQESAMDIISIDNPMPGPWQAVGKVTPKNKIKLISHLELASEVLPERLYQGEELKFTARLTSDDKPLLLRDFLDRVNLKVTFTKYVENESALIKEARPVPIEIGEFADDGAGLDEHAGDGVFTVKLPISAPPGKYRVRITSGNGVFLRAQEQEVLVYPNPIELTFIQSRQVGQQHQVIFTGEQGMIKPGSLAAHIEHTNADGGTVSVEGSAASDEDMSVTLEIPYSDKVGEYSWHGIAYATELGTNRELMLPVTAQTYSVVKDIDLAETRRLQELERIQQAKLLEEQRIKEAREAQRKRSIMIIAISNVVLVVVGLVGWFVMRKIKAKRAAIPEMQLEMPKK</sequence>
<feature type="chain" id="PRO_5018087483" evidence="2">
    <location>
        <begin position="20"/>
        <end position="422"/>
    </location>
</feature>
<protein>
    <submittedName>
        <fullName evidence="3">TIGR03503 family protein</fullName>
    </submittedName>
</protein>
<dbReference type="NCBIfam" id="TIGR03503">
    <property type="entry name" value="TIGR03503 family protein"/>
    <property type="match status" value="1"/>
</dbReference>